<dbReference type="Gene3D" id="2.30.30.60">
    <property type="match status" value="1"/>
</dbReference>
<evidence type="ECO:0000256" key="8">
    <source>
        <dbReference type="SAM" id="Phobius"/>
    </source>
</evidence>
<evidence type="ECO:0000256" key="7">
    <source>
        <dbReference type="SAM" id="MobiDB-lite"/>
    </source>
</evidence>
<evidence type="ECO:0000313" key="12">
    <source>
        <dbReference type="EMBL" id="MDO6416351.1"/>
    </source>
</evidence>
<comment type="caution">
    <text evidence="12">The sequence shown here is derived from an EMBL/GenBank/DDBJ whole genome shotgun (WGS) entry which is preliminary data.</text>
</comment>
<dbReference type="Gene3D" id="3.30.70.100">
    <property type="match status" value="1"/>
</dbReference>
<feature type="transmembrane region" description="Helical" evidence="8">
    <location>
        <begin position="148"/>
        <end position="171"/>
    </location>
</feature>
<dbReference type="InterPro" id="IPR049278">
    <property type="entry name" value="MS_channel_C"/>
</dbReference>
<feature type="region of interest" description="Disordered" evidence="7">
    <location>
        <begin position="372"/>
        <end position="404"/>
    </location>
</feature>
<feature type="transmembrane region" description="Helical" evidence="8">
    <location>
        <begin position="107"/>
        <end position="128"/>
    </location>
</feature>
<dbReference type="Gene3D" id="1.10.287.1260">
    <property type="match status" value="1"/>
</dbReference>
<dbReference type="Pfam" id="PF00924">
    <property type="entry name" value="MS_channel_2nd"/>
    <property type="match status" value="1"/>
</dbReference>
<gene>
    <name evidence="12" type="ORF">Q4F19_18340</name>
</gene>
<comment type="subcellular location">
    <subcellularLocation>
        <location evidence="1">Cell membrane</location>
        <topology evidence="1">Multi-pass membrane protein</topology>
    </subcellularLocation>
</comment>
<evidence type="ECO:0000259" key="10">
    <source>
        <dbReference type="Pfam" id="PF21082"/>
    </source>
</evidence>
<dbReference type="Pfam" id="PF21082">
    <property type="entry name" value="MS_channel_3rd"/>
    <property type="match status" value="1"/>
</dbReference>
<evidence type="ECO:0000256" key="5">
    <source>
        <dbReference type="ARBA" id="ARBA00022989"/>
    </source>
</evidence>
<dbReference type="Pfam" id="PF21088">
    <property type="entry name" value="MS_channel_1st"/>
    <property type="match status" value="1"/>
</dbReference>
<sequence length="404" mass="43419">MADPIVNTAQMKQPLVVSTSSLQALWDQSIAWILSHYLQITIATAIGAVLVAVMLGLRWLGKRLCRRGSTLTHWPVTIGRVIMRTHLWFMVLFAAKLVSGYADPPHLVAQTISVAFTVAAAIQGALWAREFVLGIVEHRAGDDIHSGLGSAIGIIRLLVTIVLFAIAGVAILDNLGVNVTGLVAGLGIGGIAIGLAAKGIFDDLFSALSIIFDRPFQRGDSIRWDSTSGTVEQIGLKTTRVRSVSGEEVVISNTNLLNKELHNMARLDRRRIEMVLGLAYYTPPDVCAGVPAMLKGIVEAQDKCTLVRCGMFGFGDSTLDFNLQFDVHSENYNEVFAARHKVCVAILEAFNEAHIDFAFPTQTAVIAGPDGKPMIDADSHASRPGLPHPAAATHEATESEIAPA</sequence>
<feature type="domain" description="Mechanosensitive ion channel transmembrane helices 2/3" evidence="11">
    <location>
        <begin position="158"/>
        <end position="198"/>
    </location>
</feature>
<dbReference type="SUPFAM" id="SSF82689">
    <property type="entry name" value="Mechanosensitive channel protein MscS (YggB), C-terminal domain"/>
    <property type="match status" value="1"/>
</dbReference>
<keyword evidence="6 8" id="KW-0472">Membrane</keyword>
<keyword evidence="3" id="KW-1003">Cell membrane</keyword>
<dbReference type="SUPFAM" id="SSF50182">
    <property type="entry name" value="Sm-like ribonucleoproteins"/>
    <property type="match status" value="1"/>
</dbReference>
<evidence type="ECO:0000256" key="3">
    <source>
        <dbReference type="ARBA" id="ARBA00022475"/>
    </source>
</evidence>
<keyword evidence="13" id="KW-1185">Reference proteome</keyword>
<dbReference type="InterPro" id="IPR006685">
    <property type="entry name" value="MscS_channel_2nd"/>
</dbReference>
<protein>
    <submittedName>
        <fullName evidence="12">Mechanosensitive ion channel</fullName>
    </submittedName>
</protein>
<evidence type="ECO:0000259" key="9">
    <source>
        <dbReference type="Pfam" id="PF00924"/>
    </source>
</evidence>
<comment type="similarity">
    <text evidence="2">Belongs to the MscS (TC 1.A.23) family.</text>
</comment>
<evidence type="ECO:0000256" key="6">
    <source>
        <dbReference type="ARBA" id="ARBA00023136"/>
    </source>
</evidence>
<dbReference type="SUPFAM" id="SSF82861">
    <property type="entry name" value="Mechanosensitive channel protein MscS (YggB), transmembrane region"/>
    <property type="match status" value="1"/>
</dbReference>
<dbReference type="Proteomes" id="UP001169764">
    <property type="component" value="Unassembled WGS sequence"/>
</dbReference>
<evidence type="ECO:0000256" key="2">
    <source>
        <dbReference type="ARBA" id="ARBA00008017"/>
    </source>
</evidence>
<evidence type="ECO:0000256" key="4">
    <source>
        <dbReference type="ARBA" id="ARBA00022692"/>
    </source>
</evidence>
<feature type="transmembrane region" description="Helical" evidence="8">
    <location>
        <begin position="177"/>
        <end position="197"/>
    </location>
</feature>
<feature type="transmembrane region" description="Helical" evidence="8">
    <location>
        <begin position="37"/>
        <end position="60"/>
    </location>
</feature>
<feature type="domain" description="Mechanosensitive ion channel MscS" evidence="9">
    <location>
        <begin position="200"/>
        <end position="265"/>
    </location>
</feature>
<keyword evidence="5 8" id="KW-1133">Transmembrane helix</keyword>
<name>A0ABT8YDF6_9SPHN</name>
<keyword evidence="4 8" id="KW-0812">Transmembrane</keyword>
<evidence type="ECO:0000313" key="13">
    <source>
        <dbReference type="Proteomes" id="UP001169764"/>
    </source>
</evidence>
<dbReference type="InterPro" id="IPR011066">
    <property type="entry name" value="MscS_channel_C_sf"/>
</dbReference>
<dbReference type="InterPro" id="IPR023408">
    <property type="entry name" value="MscS_beta-dom_sf"/>
</dbReference>
<organism evidence="12 13">
    <name type="scientific">Sphingomonas natans</name>
    <dbReference type="NCBI Taxonomy" id="3063330"/>
    <lineage>
        <taxon>Bacteria</taxon>
        <taxon>Pseudomonadati</taxon>
        <taxon>Pseudomonadota</taxon>
        <taxon>Alphaproteobacteria</taxon>
        <taxon>Sphingomonadales</taxon>
        <taxon>Sphingomonadaceae</taxon>
        <taxon>Sphingomonas</taxon>
    </lineage>
</organism>
<evidence type="ECO:0000256" key="1">
    <source>
        <dbReference type="ARBA" id="ARBA00004651"/>
    </source>
</evidence>
<proteinExistence type="inferred from homology"/>
<dbReference type="InterPro" id="IPR049142">
    <property type="entry name" value="MS_channel_1st"/>
</dbReference>
<accession>A0ABT8YDF6</accession>
<dbReference type="EMBL" id="JAUOTP010000010">
    <property type="protein sequence ID" value="MDO6416351.1"/>
    <property type="molecule type" value="Genomic_DNA"/>
</dbReference>
<reference evidence="12" key="1">
    <citation type="submission" date="2023-07" db="EMBL/GenBank/DDBJ databases">
        <authorList>
            <person name="Kim M."/>
        </authorList>
    </citation>
    <scope>NUCLEOTIDE SEQUENCE</scope>
    <source>
        <strain evidence="12">BIUV-7</strain>
    </source>
</reference>
<dbReference type="PANTHER" id="PTHR30566:SF25">
    <property type="entry name" value="INNER MEMBRANE PROTEIN"/>
    <property type="match status" value="1"/>
</dbReference>
<evidence type="ECO:0000259" key="11">
    <source>
        <dbReference type="Pfam" id="PF21088"/>
    </source>
</evidence>
<feature type="domain" description="Mechanosensitive ion channel MscS C-terminal" evidence="10">
    <location>
        <begin position="311"/>
        <end position="357"/>
    </location>
</feature>
<dbReference type="InterPro" id="IPR011014">
    <property type="entry name" value="MscS_channel_TM-2"/>
</dbReference>
<dbReference type="RefSeq" id="WP_303545781.1">
    <property type="nucleotide sequence ID" value="NZ_JAUOTP010000010.1"/>
</dbReference>
<dbReference type="InterPro" id="IPR010920">
    <property type="entry name" value="LSM_dom_sf"/>
</dbReference>
<dbReference type="PANTHER" id="PTHR30566">
    <property type="entry name" value="YNAI-RELATED MECHANOSENSITIVE ION CHANNEL"/>
    <property type="match status" value="1"/>
</dbReference>